<dbReference type="OrthoDB" id="2801544at2759"/>
<dbReference type="InterPro" id="IPR027417">
    <property type="entry name" value="P-loop_NTPase"/>
</dbReference>
<evidence type="ECO:0000313" key="14">
    <source>
        <dbReference type="Proteomes" id="UP000239899"/>
    </source>
</evidence>
<dbReference type="GO" id="GO:0031297">
    <property type="term" value="P:replication fork processing"/>
    <property type="evidence" value="ECO:0007669"/>
    <property type="project" value="TreeGrafter"/>
</dbReference>
<dbReference type="PANTHER" id="PTHR45766">
    <property type="entry name" value="DNA ANNEALING HELICASE AND ENDONUCLEASE ZRANB3 FAMILY MEMBER"/>
    <property type="match status" value="1"/>
</dbReference>
<keyword evidence="14" id="KW-1185">Reference proteome</keyword>
<feature type="compositionally biased region" description="Basic and acidic residues" evidence="8">
    <location>
        <begin position="1549"/>
        <end position="1562"/>
    </location>
</feature>
<dbReference type="Pfam" id="PF00176">
    <property type="entry name" value="SNF2-rel_dom"/>
    <property type="match status" value="1"/>
</dbReference>
<keyword evidence="2" id="KW-0963">Cytoplasm</keyword>
<keyword evidence="7" id="KW-0175">Coiled coil</keyword>
<dbReference type="Gene3D" id="3.40.50.300">
    <property type="entry name" value="P-loop containing nucleotide triphosphate hydrolases"/>
    <property type="match status" value="1"/>
</dbReference>
<dbReference type="Pfam" id="PF01585">
    <property type="entry name" value="G-patch"/>
    <property type="match status" value="1"/>
</dbReference>
<dbReference type="Pfam" id="PF14443">
    <property type="entry name" value="DBC1"/>
    <property type="match status" value="1"/>
</dbReference>
<dbReference type="InterPro" id="IPR001650">
    <property type="entry name" value="Helicase_C-like"/>
</dbReference>
<comment type="caution">
    <text evidence="13">The sequence shown here is derived from an EMBL/GenBank/DDBJ whole genome shotgun (WGS) entry which is preliminary data.</text>
</comment>
<gene>
    <name evidence="13" type="ORF">C2E21_8746</name>
</gene>
<dbReference type="SMART" id="SM00487">
    <property type="entry name" value="DEXDc"/>
    <property type="match status" value="1"/>
</dbReference>
<reference evidence="13 14" key="1">
    <citation type="journal article" date="2018" name="Plant J.">
        <title>Genome sequences of Chlorella sorokiniana UTEX 1602 and Micractinium conductrix SAG 241.80: implications to maltose excretion by a green alga.</title>
        <authorList>
            <person name="Arriola M.B."/>
            <person name="Velmurugan N."/>
            <person name="Zhang Y."/>
            <person name="Plunkett M.H."/>
            <person name="Hondzo H."/>
            <person name="Barney B.M."/>
        </authorList>
    </citation>
    <scope>NUCLEOTIDE SEQUENCE [LARGE SCALE GENOMIC DNA]</scope>
    <source>
        <strain evidence="14">UTEX 1602</strain>
    </source>
</reference>
<dbReference type="SMART" id="SM00490">
    <property type="entry name" value="HELICc"/>
    <property type="match status" value="1"/>
</dbReference>
<feature type="compositionally biased region" description="Basic and acidic residues" evidence="8">
    <location>
        <begin position="1038"/>
        <end position="1068"/>
    </location>
</feature>
<feature type="compositionally biased region" description="Low complexity" evidence="8">
    <location>
        <begin position="1154"/>
        <end position="1174"/>
    </location>
</feature>
<keyword evidence="4" id="KW-0378">Hydrolase</keyword>
<dbReference type="InterPro" id="IPR000330">
    <property type="entry name" value="SNF2_N"/>
</dbReference>
<feature type="domain" description="HARP" evidence="12">
    <location>
        <begin position="113"/>
        <end position="188"/>
    </location>
</feature>
<feature type="compositionally biased region" description="Low complexity" evidence="8">
    <location>
        <begin position="38"/>
        <end position="88"/>
    </location>
</feature>
<evidence type="ECO:0000256" key="1">
    <source>
        <dbReference type="ARBA" id="ARBA00004496"/>
    </source>
</evidence>
<dbReference type="GO" id="GO:0004386">
    <property type="term" value="F:helicase activity"/>
    <property type="evidence" value="ECO:0007669"/>
    <property type="project" value="UniProtKB-KW"/>
</dbReference>
<evidence type="ECO:0000313" key="13">
    <source>
        <dbReference type="EMBL" id="PRW20657.1"/>
    </source>
</evidence>
<dbReference type="GO" id="GO:0003676">
    <property type="term" value="F:nucleic acid binding"/>
    <property type="evidence" value="ECO:0007669"/>
    <property type="project" value="InterPro"/>
</dbReference>
<feature type="compositionally biased region" description="Low complexity" evidence="8">
    <location>
        <begin position="737"/>
        <end position="751"/>
    </location>
</feature>
<dbReference type="GO" id="GO:0004520">
    <property type="term" value="F:DNA endonuclease activity"/>
    <property type="evidence" value="ECO:0007669"/>
    <property type="project" value="TreeGrafter"/>
</dbReference>
<dbReference type="Proteomes" id="UP000239899">
    <property type="component" value="Unassembled WGS sequence"/>
</dbReference>
<dbReference type="GO" id="GO:0043596">
    <property type="term" value="C:nuclear replication fork"/>
    <property type="evidence" value="ECO:0007669"/>
    <property type="project" value="TreeGrafter"/>
</dbReference>
<dbReference type="CDD" id="cd18010">
    <property type="entry name" value="DEXHc_HARP_SMARCAL1"/>
    <property type="match status" value="1"/>
</dbReference>
<protein>
    <submittedName>
        <fullName evidence="13">SWI SNF-related matrix-associated actin-dependent regulator of chromatin subfamily A 1 isoform X1</fullName>
    </submittedName>
</protein>
<dbReference type="PROSITE" id="PS51192">
    <property type="entry name" value="HELICASE_ATP_BIND_1"/>
    <property type="match status" value="1"/>
</dbReference>
<feature type="domain" description="Helicase C-terminal" evidence="11">
    <location>
        <begin position="507"/>
        <end position="667"/>
    </location>
</feature>
<dbReference type="SMART" id="SM01122">
    <property type="entry name" value="DBC1"/>
    <property type="match status" value="1"/>
</dbReference>
<keyword evidence="5" id="KW-0347">Helicase</keyword>
<dbReference type="PROSITE" id="PS51467">
    <property type="entry name" value="HARP"/>
    <property type="match status" value="1"/>
</dbReference>
<dbReference type="GO" id="GO:0016787">
    <property type="term" value="F:hydrolase activity"/>
    <property type="evidence" value="ECO:0007669"/>
    <property type="project" value="UniProtKB-KW"/>
</dbReference>
<feature type="domain" description="Helicase ATP-binding" evidence="10">
    <location>
        <begin position="228"/>
        <end position="384"/>
    </location>
</feature>
<evidence type="ECO:0000256" key="4">
    <source>
        <dbReference type="ARBA" id="ARBA00022801"/>
    </source>
</evidence>
<dbReference type="SMART" id="SM00443">
    <property type="entry name" value="G_patch"/>
    <property type="match status" value="1"/>
</dbReference>
<keyword evidence="3" id="KW-0547">Nucleotide-binding</keyword>
<dbReference type="InterPro" id="IPR025223">
    <property type="entry name" value="S1-like_RNA-bd_dom"/>
</dbReference>
<dbReference type="InterPro" id="IPR025954">
    <property type="entry name" value="DBC1/CARP1_inactive_NUDIX"/>
</dbReference>
<feature type="compositionally biased region" description="Low complexity" evidence="8">
    <location>
        <begin position="1593"/>
        <end position="1607"/>
    </location>
</feature>
<dbReference type="InterPro" id="IPR045353">
    <property type="entry name" value="LAIKA"/>
</dbReference>
<dbReference type="InterPro" id="IPR036361">
    <property type="entry name" value="SAP_dom_sf"/>
</dbReference>
<feature type="compositionally biased region" description="Low complexity" evidence="8">
    <location>
        <begin position="872"/>
        <end position="881"/>
    </location>
</feature>
<feature type="domain" description="G-patch" evidence="9">
    <location>
        <begin position="984"/>
        <end position="1031"/>
    </location>
</feature>
<dbReference type="STRING" id="3076.A0A2P6TDE4"/>
<feature type="region of interest" description="Disordered" evidence="8">
    <location>
        <begin position="680"/>
        <end position="751"/>
    </location>
</feature>
<evidence type="ECO:0000256" key="8">
    <source>
        <dbReference type="SAM" id="MobiDB-lite"/>
    </source>
</evidence>
<feature type="region of interest" description="Disordered" evidence="8">
    <location>
        <begin position="1030"/>
        <end position="1088"/>
    </location>
</feature>
<accession>A0A2P6TDE4</accession>
<evidence type="ECO:0000256" key="7">
    <source>
        <dbReference type="SAM" id="Coils"/>
    </source>
</evidence>
<dbReference type="Pfam" id="PF07443">
    <property type="entry name" value="HARP"/>
    <property type="match status" value="1"/>
</dbReference>
<name>A0A2P6TDE4_CHLSO</name>
<dbReference type="SUPFAM" id="SSF52540">
    <property type="entry name" value="P-loop containing nucleoside triphosphate hydrolases"/>
    <property type="match status" value="2"/>
</dbReference>
<dbReference type="CDD" id="cd18793">
    <property type="entry name" value="SF2_C_SNF"/>
    <property type="match status" value="1"/>
</dbReference>
<dbReference type="Gene3D" id="3.40.50.10810">
    <property type="entry name" value="Tandem AAA-ATPase domain"/>
    <property type="match status" value="1"/>
</dbReference>
<dbReference type="InterPro" id="IPR038718">
    <property type="entry name" value="SNF2-like_sf"/>
</dbReference>
<dbReference type="EMBL" id="LHPG02000022">
    <property type="protein sequence ID" value="PRW20657.1"/>
    <property type="molecule type" value="Genomic_DNA"/>
</dbReference>
<organism evidence="13 14">
    <name type="scientific">Chlorella sorokiniana</name>
    <name type="common">Freshwater green alga</name>
    <dbReference type="NCBI Taxonomy" id="3076"/>
    <lineage>
        <taxon>Eukaryota</taxon>
        <taxon>Viridiplantae</taxon>
        <taxon>Chlorophyta</taxon>
        <taxon>core chlorophytes</taxon>
        <taxon>Trebouxiophyceae</taxon>
        <taxon>Chlorellales</taxon>
        <taxon>Chlorellaceae</taxon>
        <taxon>Chlorella clade</taxon>
        <taxon>Chlorella</taxon>
    </lineage>
</organism>
<dbReference type="GO" id="GO:0005737">
    <property type="term" value="C:cytoplasm"/>
    <property type="evidence" value="ECO:0007669"/>
    <property type="project" value="UniProtKB-SubCell"/>
</dbReference>
<feature type="region of interest" description="Disordered" evidence="8">
    <location>
        <begin position="872"/>
        <end position="900"/>
    </location>
</feature>
<evidence type="ECO:0000256" key="2">
    <source>
        <dbReference type="ARBA" id="ARBA00022490"/>
    </source>
</evidence>
<dbReference type="PROSITE" id="PS50174">
    <property type="entry name" value="G_PATCH"/>
    <property type="match status" value="1"/>
</dbReference>
<dbReference type="SUPFAM" id="SSF81995">
    <property type="entry name" value="beta-sandwich domain of Sec23/24"/>
    <property type="match status" value="1"/>
</dbReference>
<dbReference type="InterPro" id="IPR049730">
    <property type="entry name" value="SNF2/RAD54-like_C"/>
</dbReference>
<dbReference type="GO" id="GO:0005524">
    <property type="term" value="F:ATP binding"/>
    <property type="evidence" value="ECO:0007669"/>
    <property type="project" value="UniProtKB-KW"/>
</dbReference>
<evidence type="ECO:0000256" key="5">
    <source>
        <dbReference type="ARBA" id="ARBA00022806"/>
    </source>
</evidence>
<feature type="region of interest" description="Disordered" evidence="8">
    <location>
        <begin position="1131"/>
        <end position="1178"/>
    </location>
</feature>
<dbReference type="Pfam" id="PF14444">
    <property type="entry name" value="S1-like"/>
    <property type="match status" value="1"/>
</dbReference>
<evidence type="ECO:0000259" key="10">
    <source>
        <dbReference type="PROSITE" id="PS51192"/>
    </source>
</evidence>
<dbReference type="InterPro" id="IPR000467">
    <property type="entry name" value="G_patch_dom"/>
</dbReference>
<dbReference type="Pfam" id="PF19256">
    <property type="entry name" value="LAIKA"/>
    <property type="match status" value="1"/>
</dbReference>
<evidence type="ECO:0000259" key="9">
    <source>
        <dbReference type="PROSITE" id="PS50174"/>
    </source>
</evidence>
<evidence type="ECO:0000259" key="11">
    <source>
        <dbReference type="PROSITE" id="PS51194"/>
    </source>
</evidence>
<dbReference type="InterPro" id="IPR010003">
    <property type="entry name" value="HARP_dom"/>
</dbReference>
<evidence type="ECO:0000256" key="3">
    <source>
        <dbReference type="ARBA" id="ARBA00022741"/>
    </source>
</evidence>
<feature type="region of interest" description="Disordered" evidence="8">
    <location>
        <begin position="1738"/>
        <end position="1764"/>
    </location>
</feature>
<feature type="region of interest" description="Disordered" evidence="8">
    <location>
        <begin position="1542"/>
        <end position="1607"/>
    </location>
</feature>
<dbReference type="InterPro" id="IPR014001">
    <property type="entry name" value="Helicase_ATP-bd"/>
</dbReference>
<proteinExistence type="predicted"/>
<feature type="coiled-coil region" evidence="7">
    <location>
        <begin position="1323"/>
        <end position="1357"/>
    </location>
</feature>
<evidence type="ECO:0000256" key="6">
    <source>
        <dbReference type="ARBA" id="ARBA00022840"/>
    </source>
</evidence>
<dbReference type="SMART" id="SM00513">
    <property type="entry name" value="SAP"/>
    <property type="match status" value="1"/>
</dbReference>
<dbReference type="Gene3D" id="1.10.720.30">
    <property type="entry name" value="SAP domain"/>
    <property type="match status" value="1"/>
</dbReference>
<comment type="subcellular location">
    <subcellularLocation>
        <location evidence="1">Cytoplasm</location>
    </subcellularLocation>
</comment>
<sequence>MSWDDDDDAFYAGVDWEAQIQQARARPPPQIQQPPRQPTWQQHGPPGQQPSQQQQPPQQQQPVSQALPPPQHQQAWQQQQQQQQQRTGPGQGPGQAGASNGLRSLFTAGSAPAGSNPLLYINLELGKDQLIEVKCGHHEAVSAALKRLPGGQWDPKSRHWRFPLTQHDRLVQALQALTSVRVRLEPLHPLVTAVLRAASSNPDDSDRYCTLPKDLEQQLMPFQREGVKFALRRGGRVLIGDEMGLGKTVQAIAVAAAYRDEWPLLVIAPSSLREAWADALHRWLNLTEDKMHIVHGGKDAAKVPSNVQCLIISYNFVQKMDLGKKFRVAVVADESHSLKESSAQRTKATIPLIKEARRAILLSGTPALNKPKEIFQQLSALVPSAKLKMSAFGERYCQGNHFDKYGGASNLGELNAMLKSSVLVRRLKRDVLTQLPSKRRQQVILCLDSEAKKMLAGLQKQLDTVRQLMGEEARKSAASGGAVSGSMAQNTVITELYKKTAEVKAKAVQEYVQLLLDNGQKFLIFAHHTSLLDAIEHTCNRHKGCQHIRIDGSTPPAQRQSLVNKFQENADVRVAILSIKAAGTGLTLTAASTVVFAEMTWTPGEIIQAEDRAHRIGQASSVNVIFLFAKGSSDDLIWASLEKKLDTVGEAIDGEGQALHARRTEAPERGQMGLQQFMTQSRPGEAAARQHWQPGGGKAGGAAAAAAAGAGGNAGASKSPGKTAQATLHNFFGGGRQPAAQQQQQQQQQGPTAAAAYQQYYQQAAAAGAAQPQQAAGGVPAAAAYYPAAAAAPTGLRQWVGTVTQIIPPNYGVVDGDAYYINAVAVGQIPQVGEKVRAEGVPHNEGSYKWRVTRLELESAAAAAAAAAAAPPARTASMPSAGGAGGPGRYPARSDQDRQKLREEAAGKTYNTMAPPVAAYTSEVALASVESSLAGGTSAAAQAAAAAKAIEEKRALLARTTAELDEEARKKAEQAVAQLGMDPAANPGAKMLARMGFGTTGTGLGRNQQGISAPIDPVAVKGGTGLGFDLEKAEEEERAAREARRAEREARDREDHARRRERDRDRERRRSRSRSPGRSRYSCAPPKWPTYEADRGVAAVSKRYKDLYLPADFVKVRPTWQQCCPETNPFPIDRPISFEVKGGEQDNEGSTATPGPREGSAAPSAAATPAAEGGLSEEQVASGRLWSARVVLVSGVNPANLQAGEKESKLWVNPLKKLTCLLLKHDKREYGMVGGHWEPQDGGHPASDPAALTRTAARHFKTATGLDLSGCTQWVPFCEYSYLRPESTSKGLPQRTEHVVVYLVDAWTLATHNDEADVQLQKARAATSEEERAKRDLAEAESKLKSLEEAAKAAAERASGSKAADGLGFEGLDPPAMNVQQLQEELTKRGLDTKWNPLKGKKELVDRLQEWIAEYKVKRAAEDADFRASEEAKAALEAQKEKVRESDKGYREARSAVRSAEKLLLDPPPTEKLILHPAGSAVDKKGRSLLKAESLDALLDYDDEDNREGSFEVALFAELFQEMLQQRFGRAILRALDAIDAAKPKRSSSRRDGKDEGKEDSKAAPGSASKKRERSAEPAGADVEMADAEKQQAADAADSTAAAKRQKTEAAAEGGAASAANGVNENLLTACRFYDRDCAGYLADEDLEEIAYMVSDSLSRKRVQGLVDSVTKRSKFSYLEHASLMVPPAEPPAAAAGSSGGNVTTSEGGVVVINGMAVDVPALQQRLAAADAARRAAEDGQRAAEQARADALAEKQRAQESHEEAVLELAKAKEQLAQLAETRSQADMDTSKARVVLQAAELGARELTKQLAEAMAALGGSVKEES</sequence>
<feature type="compositionally biased region" description="Pro residues" evidence="8">
    <location>
        <begin position="26"/>
        <end position="37"/>
    </location>
</feature>
<dbReference type="Pfam" id="PF00271">
    <property type="entry name" value="Helicase_C"/>
    <property type="match status" value="1"/>
</dbReference>
<dbReference type="InterPro" id="IPR003034">
    <property type="entry name" value="SAP_dom"/>
</dbReference>
<keyword evidence="6" id="KW-0067">ATP-binding</keyword>
<dbReference type="PANTHER" id="PTHR45766:SF3">
    <property type="entry name" value="DNA ANNEALING HELICASE AND ENDONUCLEASE ZRANB3"/>
    <property type="match status" value="1"/>
</dbReference>
<dbReference type="PROSITE" id="PS51194">
    <property type="entry name" value="HELICASE_CTER"/>
    <property type="match status" value="1"/>
</dbReference>
<dbReference type="GO" id="GO:0006281">
    <property type="term" value="P:DNA repair"/>
    <property type="evidence" value="ECO:0007669"/>
    <property type="project" value="TreeGrafter"/>
</dbReference>
<evidence type="ECO:0000259" key="12">
    <source>
        <dbReference type="PROSITE" id="PS51467"/>
    </source>
</evidence>
<feature type="region of interest" description="Disordered" evidence="8">
    <location>
        <begin position="1"/>
        <end position="108"/>
    </location>
</feature>